<gene>
    <name evidence="1" type="ORF">GCM10009119_10600</name>
</gene>
<proteinExistence type="predicted"/>
<dbReference type="InterPro" id="IPR058060">
    <property type="entry name" value="HYC_CC_PP"/>
</dbReference>
<name>A0ABP3YAR7_9BACT</name>
<evidence type="ECO:0000313" key="1">
    <source>
        <dbReference type="EMBL" id="GAA0878092.1"/>
    </source>
</evidence>
<comment type="caution">
    <text evidence="1">The sequence shown here is derived from an EMBL/GenBank/DDBJ whole genome shotgun (WGS) entry which is preliminary data.</text>
</comment>
<dbReference type="EMBL" id="BAAAFI010000003">
    <property type="protein sequence ID" value="GAA0878092.1"/>
    <property type="molecule type" value="Genomic_DNA"/>
</dbReference>
<dbReference type="NCBIfam" id="NF047658">
    <property type="entry name" value="HYC_CC_PP"/>
    <property type="match status" value="1"/>
</dbReference>
<organism evidence="1 2">
    <name type="scientific">Algoriphagus jejuensis</name>
    <dbReference type="NCBI Taxonomy" id="419934"/>
    <lineage>
        <taxon>Bacteria</taxon>
        <taxon>Pseudomonadati</taxon>
        <taxon>Bacteroidota</taxon>
        <taxon>Cytophagia</taxon>
        <taxon>Cytophagales</taxon>
        <taxon>Cyclobacteriaceae</taxon>
        <taxon>Algoriphagus</taxon>
    </lineage>
</organism>
<accession>A0ABP3YAR7</accession>
<dbReference type="Proteomes" id="UP001500469">
    <property type="component" value="Unassembled WGS sequence"/>
</dbReference>
<sequence>MGDAMMSSIGFSSAHLDCGMEMEMAHEENGPDFEKDPNSCCKNTSERLSVDDDFQLKKQQISLDLQFAVALVQVFFYPLVLSDTEEPKFTHYITPPLHRDYPVLFESFLI</sequence>
<dbReference type="InterPro" id="IPR058512">
    <property type="entry name" value="DUF8199"/>
</dbReference>
<protein>
    <submittedName>
        <fullName evidence="1">Uncharacterized protein</fullName>
    </submittedName>
</protein>
<keyword evidence="2" id="KW-1185">Reference proteome</keyword>
<dbReference type="Pfam" id="PF26622">
    <property type="entry name" value="DUF8199"/>
    <property type="match status" value="1"/>
</dbReference>
<reference evidence="2" key="1">
    <citation type="journal article" date="2019" name="Int. J. Syst. Evol. Microbiol.">
        <title>The Global Catalogue of Microorganisms (GCM) 10K type strain sequencing project: providing services to taxonomists for standard genome sequencing and annotation.</title>
        <authorList>
            <consortium name="The Broad Institute Genomics Platform"/>
            <consortium name="The Broad Institute Genome Sequencing Center for Infectious Disease"/>
            <person name="Wu L."/>
            <person name="Ma J."/>
        </authorList>
    </citation>
    <scope>NUCLEOTIDE SEQUENCE [LARGE SCALE GENOMIC DNA]</scope>
    <source>
        <strain evidence="2">JCM 16112</strain>
    </source>
</reference>
<evidence type="ECO:0000313" key="2">
    <source>
        <dbReference type="Proteomes" id="UP001500469"/>
    </source>
</evidence>